<evidence type="ECO:0000256" key="1">
    <source>
        <dbReference type="ARBA" id="ARBA00004123"/>
    </source>
</evidence>
<keyword evidence="6" id="KW-0804">Transcription</keyword>
<evidence type="ECO:0000313" key="12">
    <source>
        <dbReference type="Proteomes" id="UP000824890"/>
    </source>
</evidence>
<evidence type="ECO:0000313" key="11">
    <source>
        <dbReference type="EMBL" id="KAH0892419.1"/>
    </source>
</evidence>
<dbReference type="PROSITE" id="PS51032">
    <property type="entry name" value="AP2_ERF"/>
    <property type="match status" value="1"/>
</dbReference>
<dbReference type="InterPro" id="IPR016177">
    <property type="entry name" value="DNA-bd_dom_sf"/>
</dbReference>
<organism evidence="11 12">
    <name type="scientific">Brassica napus</name>
    <name type="common">Rape</name>
    <dbReference type="NCBI Taxonomy" id="3708"/>
    <lineage>
        <taxon>Eukaryota</taxon>
        <taxon>Viridiplantae</taxon>
        <taxon>Streptophyta</taxon>
        <taxon>Embryophyta</taxon>
        <taxon>Tracheophyta</taxon>
        <taxon>Spermatophyta</taxon>
        <taxon>Magnoliopsida</taxon>
        <taxon>eudicotyledons</taxon>
        <taxon>Gunneridae</taxon>
        <taxon>Pentapetalae</taxon>
        <taxon>rosids</taxon>
        <taxon>malvids</taxon>
        <taxon>Brassicales</taxon>
        <taxon>Brassicaceae</taxon>
        <taxon>Brassiceae</taxon>
        <taxon>Brassica</taxon>
    </lineage>
</organism>
<dbReference type="PRINTS" id="PR00367">
    <property type="entry name" value="ETHRSPELEMNT"/>
</dbReference>
<comment type="subcellular location">
    <subcellularLocation>
        <location evidence="1">Nucleus</location>
    </subcellularLocation>
</comment>
<dbReference type="CDD" id="cd00018">
    <property type="entry name" value="AP2"/>
    <property type="match status" value="1"/>
</dbReference>
<feature type="region of interest" description="Disordered" evidence="9">
    <location>
        <begin position="270"/>
        <end position="295"/>
    </location>
</feature>
<dbReference type="Gene3D" id="3.30.730.10">
    <property type="entry name" value="AP2/ERF domain"/>
    <property type="match status" value="1"/>
</dbReference>
<dbReference type="SUPFAM" id="SSF54171">
    <property type="entry name" value="DNA-binding domain"/>
    <property type="match status" value="1"/>
</dbReference>
<protein>
    <recommendedName>
        <fullName evidence="10">AP2/ERF domain-containing protein</fullName>
    </recommendedName>
</protein>
<name>A0ABQ8AIM1_BRANA</name>
<keyword evidence="5" id="KW-0010">Activator</keyword>
<evidence type="ECO:0000256" key="4">
    <source>
        <dbReference type="ARBA" id="ARBA00023125"/>
    </source>
</evidence>
<dbReference type="PANTHER" id="PTHR31657">
    <property type="entry name" value="ETHYLENE-RESPONSIVE TRANSCRIPTION FACTOR ERF061"/>
    <property type="match status" value="1"/>
</dbReference>
<evidence type="ECO:0000256" key="7">
    <source>
        <dbReference type="ARBA" id="ARBA00023242"/>
    </source>
</evidence>
<keyword evidence="7" id="KW-0539">Nucleus</keyword>
<dbReference type="Proteomes" id="UP000824890">
    <property type="component" value="Unassembled WGS sequence"/>
</dbReference>
<dbReference type="InterPro" id="IPR051758">
    <property type="entry name" value="ERF/AP2-like"/>
</dbReference>
<keyword evidence="2" id="KW-0936">Ethylene signaling pathway</keyword>
<evidence type="ECO:0000256" key="2">
    <source>
        <dbReference type="ARBA" id="ARBA00022745"/>
    </source>
</evidence>
<evidence type="ECO:0000256" key="5">
    <source>
        <dbReference type="ARBA" id="ARBA00023159"/>
    </source>
</evidence>
<evidence type="ECO:0000256" key="8">
    <source>
        <dbReference type="ARBA" id="ARBA00024343"/>
    </source>
</evidence>
<dbReference type="EMBL" id="JAGKQM010000013">
    <property type="protein sequence ID" value="KAH0892419.1"/>
    <property type="molecule type" value="Genomic_DNA"/>
</dbReference>
<keyword evidence="3" id="KW-0805">Transcription regulation</keyword>
<sequence length="295" mass="33878">RASLFSPEVHLYFSKLIIIFLYKTTNGKVLNMNGCAEEFMKAVEPFMKVTEPVPLTPDNQTGPIGLNPLTDAQILEIQREQQNQARRRGCGAKPTPMKKTNVTRPVKLYRGVRQRQWGKWVAEVRFRQDADVLLFPRPELRRIDISRKILEDVVFGRPSDKLECRYEALFLVVKHRTRLWLGTFKTAEEAALAYDQAAHKIRGDNTRLNFPDIARRGEHKQTLSPSVNAKIESICKNSSEAPLLEVKKPAKTVEWFFGFHYTVPKLEQEREVPDSSGYGSPESNITMLDFSSQRM</sequence>
<evidence type="ECO:0000259" key="10">
    <source>
        <dbReference type="PROSITE" id="PS51032"/>
    </source>
</evidence>
<keyword evidence="12" id="KW-1185">Reference proteome</keyword>
<comment type="similarity">
    <text evidence="8">Belongs to the AP2/ERF transcription factor family. ERF subfamily.</text>
</comment>
<feature type="non-terminal residue" evidence="11">
    <location>
        <position position="295"/>
    </location>
</feature>
<dbReference type="InterPro" id="IPR001471">
    <property type="entry name" value="AP2/ERF_dom"/>
</dbReference>
<feature type="compositionally biased region" description="Polar residues" evidence="9">
    <location>
        <begin position="277"/>
        <end position="295"/>
    </location>
</feature>
<accession>A0ABQ8AIM1</accession>
<evidence type="ECO:0000256" key="3">
    <source>
        <dbReference type="ARBA" id="ARBA00023015"/>
    </source>
</evidence>
<proteinExistence type="inferred from homology"/>
<evidence type="ECO:0000256" key="9">
    <source>
        <dbReference type="SAM" id="MobiDB-lite"/>
    </source>
</evidence>
<feature type="non-terminal residue" evidence="11">
    <location>
        <position position="1"/>
    </location>
</feature>
<gene>
    <name evidence="11" type="ORF">HID58_054848</name>
</gene>
<dbReference type="SMART" id="SM00380">
    <property type="entry name" value="AP2"/>
    <property type="match status" value="1"/>
</dbReference>
<keyword evidence="4" id="KW-0238">DNA-binding</keyword>
<dbReference type="PANTHER" id="PTHR31657:SF38">
    <property type="entry name" value="ETHYLENE-RESPONSIVE TRANSCRIPTION FACTOR ERF057"/>
    <property type="match status" value="1"/>
</dbReference>
<comment type="caution">
    <text evidence="11">The sequence shown here is derived from an EMBL/GenBank/DDBJ whole genome shotgun (WGS) entry which is preliminary data.</text>
</comment>
<evidence type="ECO:0000256" key="6">
    <source>
        <dbReference type="ARBA" id="ARBA00023163"/>
    </source>
</evidence>
<reference evidence="11 12" key="1">
    <citation type="submission" date="2021-05" db="EMBL/GenBank/DDBJ databases">
        <title>Genome Assembly of Synthetic Allotetraploid Brassica napus Reveals Homoeologous Exchanges between Subgenomes.</title>
        <authorList>
            <person name="Davis J.T."/>
        </authorList>
    </citation>
    <scope>NUCLEOTIDE SEQUENCE [LARGE SCALE GENOMIC DNA]</scope>
    <source>
        <strain evidence="12">cv. Da-Ae</strain>
        <tissue evidence="11">Seedling</tissue>
    </source>
</reference>
<dbReference type="InterPro" id="IPR036955">
    <property type="entry name" value="AP2/ERF_dom_sf"/>
</dbReference>
<feature type="domain" description="AP2/ERF" evidence="10">
    <location>
        <begin position="108"/>
        <end position="211"/>
    </location>
</feature>